<keyword evidence="3 4" id="KW-0732">Signal</keyword>
<dbReference type="RefSeq" id="WP_148738426.1">
    <property type="nucleotide sequence ID" value="NZ_VSTH01000019.1"/>
</dbReference>
<protein>
    <submittedName>
        <fullName evidence="6">Amino acid ABC transporter substrate-binding protein</fullName>
    </submittedName>
</protein>
<dbReference type="GO" id="GO:0006865">
    <property type="term" value="P:amino acid transport"/>
    <property type="evidence" value="ECO:0007669"/>
    <property type="project" value="TreeGrafter"/>
</dbReference>
<evidence type="ECO:0000256" key="2">
    <source>
        <dbReference type="ARBA" id="ARBA00022448"/>
    </source>
</evidence>
<evidence type="ECO:0000259" key="5">
    <source>
        <dbReference type="SMART" id="SM00062"/>
    </source>
</evidence>
<dbReference type="EMBL" id="VSTH01000019">
    <property type="protein sequence ID" value="TYO67309.1"/>
    <property type="molecule type" value="Genomic_DNA"/>
</dbReference>
<dbReference type="SMART" id="SM00062">
    <property type="entry name" value="PBPb"/>
    <property type="match status" value="1"/>
</dbReference>
<accession>A0A5S4YXE6</accession>
<dbReference type="InterPro" id="IPR001638">
    <property type="entry name" value="Solute-binding_3/MltF_N"/>
</dbReference>
<keyword evidence="2" id="KW-0813">Transport</keyword>
<dbReference type="Pfam" id="PF00497">
    <property type="entry name" value="SBP_bac_3"/>
    <property type="match status" value="1"/>
</dbReference>
<evidence type="ECO:0000256" key="1">
    <source>
        <dbReference type="ARBA" id="ARBA00010333"/>
    </source>
</evidence>
<dbReference type="AlphaFoldDB" id="A0A5S4YXE6"/>
<evidence type="ECO:0000256" key="4">
    <source>
        <dbReference type="SAM" id="SignalP"/>
    </source>
</evidence>
<comment type="similarity">
    <text evidence="1">Belongs to the bacterial solute-binding protein 3 family.</text>
</comment>
<dbReference type="PANTHER" id="PTHR30085">
    <property type="entry name" value="AMINO ACID ABC TRANSPORTER PERMEASE"/>
    <property type="match status" value="1"/>
</dbReference>
<dbReference type="SUPFAM" id="SSF53850">
    <property type="entry name" value="Periplasmic binding protein-like II"/>
    <property type="match status" value="1"/>
</dbReference>
<gene>
    <name evidence="6" type="ORF">FXV83_06775</name>
</gene>
<reference evidence="6 7" key="1">
    <citation type="submission" date="2019-08" db="EMBL/GenBank/DDBJ databases">
        <title>Bradyrhizobium hipponensis sp. nov., a rhizobium isolated from a Lupinus angustifolius root nodule in Tunisia.</title>
        <authorList>
            <person name="Off K."/>
            <person name="Rejili M."/>
            <person name="Mars M."/>
            <person name="Brachmann A."/>
            <person name="Marin M."/>
        </authorList>
    </citation>
    <scope>NUCLEOTIDE SEQUENCE [LARGE SCALE GENOMIC DNA]</scope>
    <source>
        <strain evidence="7">aSej3</strain>
    </source>
</reference>
<keyword evidence="7" id="KW-1185">Reference proteome</keyword>
<dbReference type="CDD" id="cd13692">
    <property type="entry name" value="PBP2_BztA"/>
    <property type="match status" value="1"/>
</dbReference>
<proteinExistence type="inferred from homology"/>
<feature type="signal peptide" evidence="4">
    <location>
        <begin position="1"/>
        <end position="20"/>
    </location>
</feature>
<dbReference type="InterPro" id="IPR051455">
    <property type="entry name" value="Bact_solute-bind_prot3"/>
</dbReference>
<name>A0A5S4YXE6_9BRAD</name>
<feature type="chain" id="PRO_5024375453" evidence="4">
    <location>
        <begin position="21"/>
        <end position="338"/>
    </location>
</feature>
<evidence type="ECO:0000313" key="7">
    <source>
        <dbReference type="Proteomes" id="UP000324797"/>
    </source>
</evidence>
<dbReference type="Gene3D" id="3.40.190.10">
    <property type="entry name" value="Periplasmic binding protein-like II"/>
    <property type="match status" value="2"/>
</dbReference>
<dbReference type="Proteomes" id="UP000324797">
    <property type="component" value="Unassembled WGS sequence"/>
</dbReference>
<sequence>MKRVTLALTLAFAAGLTAQAADAQTLKTVKDRGMLSCGVSQGLPGFSSPDDKGNWTGLDVDVCRAIAGEIFNDPTKVKFVPLSAKDRFTALQSGEIDVLSRNTTWTISRDTSLGANFTGVTYYDGQGFMVKKSLKVNSALELNSASVCVQTGTTTEQNLADYFKANNMKYEVIAFGTNDETVKAYEAGRCDVFTTDQSGLYANRLKLANPGEHMVLPEIISKEPLGPMVRHGDDQWFDIVKWTLFALITTEELGVTAKNVDEKAKLENPELKRVLGSDGNFGEQLGLTKDWVVRIVKAVGNYGEMFDRNVGAGSPLAINRGLNNLWNKGGLQYAPPIR</sequence>
<dbReference type="PANTHER" id="PTHR30085:SF7">
    <property type="entry name" value="AMINO-ACID ABC TRANSPORTER-BINDING PROTEIN YHDW-RELATED"/>
    <property type="match status" value="1"/>
</dbReference>
<evidence type="ECO:0000313" key="6">
    <source>
        <dbReference type="EMBL" id="TYO67309.1"/>
    </source>
</evidence>
<comment type="caution">
    <text evidence="6">The sequence shown here is derived from an EMBL/GenBank/DDBJ whole genome shotgun (WGS) entry which is preliminary data.</text>
</comment>
<evidence type="ECO:0000256" key="3">
    <source>
        <dbReference type="ARBA" id="ARBA00022729"/>
    </source>
</evidence>
<organism evidence="6 7">
    <name type="scientific">Bradyrhizobium hipponense</name>
    <dbReference type="NCBI Taxonomy" id="2605638"/>
    <lineage>
        <taxon>Bacteria</taxon>
        <taxon>Pseudomonadati</taxon>
        <taxon>Pseudomonadota</taxon>
        <taxon>Alphaproteobacteria</taxon>
        <taxon>Hyphomicrobiales</taxon>
        <taxon>Nitrobacteraceae</taxon>
        <taxon>Bradyrhizobium</taxon>
    </lineage>
</organism>
<feature type="domain" description="Solute-binding protein family 3/N-terminal" evidence="5">
    <location>
        <begin position="34"/>
        <end position="263"/>
    </location>
</feature>